<accession>A0ABQ1S810</accession>
<keyword evidence="3" id="KW-1185">Reference proteome</keyword>
<dbReference type="Pfam" id="PF12697">
    <property type="entry name" value="Abhydrolase_6"/>
    <property type="match status" value="1"/>
</dbReference>
<dbReference type="EMBL" id="BMKL01000001">
    <property type="protein sequence ID" value="GGD93426.1"/>
    <property type="molecule type" value="Genomic_DNA"/>
</dbReference>
<dbReference type="SUPFAM" id="SSF53474">
    <property type="entry name" value="alpha/beta-Hydrolases"/>
    <property type="match status" value="1"/>
</dbReference>
<reference evidence="3" key="1">
    <citation type="journal article" date="2019" name="Int. J. Syst. Evol. Microbiol.">
        <title>The Global Catalogue of Microorganisms (GCM) 10K type strain sequencing project: providing services to taxonomists for standard genome sequencing and annotation.</title>
        <authorList>
            <consortium name="The Broad Institute Genomics Platform"/>
            <consortium name="The Broad Institute Genome Sequencing Center for Infectious Disease"/>
            <person name="Wu L."/>
            <person name="Ma J."/>
        </authorList>
    </citation>
    <scope>NUCLEOTIDE SEQUENCE [LARGE SCALE GENOMIC DNA]</scope>
    <source>
        <strain evidence="3">CGMCC 1.15959</strain>
    </source>
</reference>
<evidence type="ECO:0000259" key="1">
    <source>
        <dbReference type="Pfam" id="PF12697"/>
    </source>
</evidence>
<name>A0ABQ1S810_9SPHN</name>
<feature type="domain" description="AB hydrolase-1" evidence="1">
    <location>
        <begin position="35"/>
        <end position="248"/>
    </location>
</feature>
<sequence length="257" mass="27115">MSRLHLTFECAGATLAGTLDTAPGTSGLLLVTGGNEIRSGAFSGQAALAARLAAHGYPVFRFDRRGVGDSGGENKGFRKSRKDIESALAAFRVIAPRVERVVAFGNCDAASALMLAGGAGCDALVLSNPWTIEGDDKTPPPAAVRARYAEKLRNPREVARLLTGGVDLGKLARGLIHAGRRSAPPANLAGEIAAGLAAFDGPVRIILAGADRTAQVFQSNWDANDPRVVQCKDAGHAWAEPQAREFLDRHLIEMLRR</sequence>
<dbReference type="InterPro" id="IPR029058">
    <property type="entry name" value="AB_hydrolase_fold"/>
</dbReference>
<organism evidence="2 3">
    <name type="scientific">Tsuneonella deserti</name>
    <dbReference type="NCBI Taxonomy" id="2035528"/>
    <lineage>
        <taxon>Bacteria</taxon>
        <taxon>Pseudomonadati</taxon>
        <taxon>Pseudomonadota</taxon>
        <taxon>Alphaproteobacteria</taxon>
        <taxon>Sphingomonadales</taxon>
        <taxon>Erythrobacteraceae</taxon>
        <taxon>Tsuneonella</taxon>
    </lineage>
</organism>
<evidence type="ECO:0000313" key="2">
    <source>
        <dbReference type="EMBL" id="GGD93426.1"/>
    </source>
</evidence>
<dbReference type="Gene3D" id="3.40.50.1820">
    <property type="entry name" value="alpha/beta hydrolase"/>
    <property type="match status" value="1"/>
</dbReference>
<dbReference type="NCBIfam" id="TIGR03100">
    <property type="entry name" value="hydr1_PEP"/>
    <property type="match status" value="1"/>
</dbReference>
<dbReference type="InterPro" id="IPR017531">
    <property type="entry name" value="Hydrolase-1_PEP"/>
</dbReference>
<proteinExistence type="predicted"/>
<dbReference type="RefSeq" id="WP_188644264.1">
    <property type="nucleotide sequence ID" value="NZ_BMKL01000001.1"/>
</dbReference>
<dbReference type="InterPro" id="IPR000073">
    <property type="entry name" value="AB_hydrolase_1"/>
</dbReference>
<dbReference type="Proteomes" id="UP000619041">
    <property type="component" value="Unassembled WGS sequence"/>
</dbReference>
<gene>
    <name evidence="2" type="ORF">GCM10011515_11550</name>
</gene>
<protein>
    <recommendedName>
        <fullName evidence="1">AB hydrolase-1 domain-containing protein</fullName>
    </recommendedName>
</protein>
<comment type="caution">
    <text evidence="2">The sequence shown here is derived from an EMBL/GenBank/DDBJ whole genome shotgun (WGS) entry which is preliminary data.</text>
</comment>
<evidence type="ECO:0000313" key="3">
    <source>
        <dbReference type="Proteomes" id="UP000619041"/>
    </source>
</evidence>